<evidence type="ECO:0000256" key="1">
    <source>
        <dbReference type="ARBA" id="ARBA00005689"/>
    </source>
</evidence>
<dbReference type="InterPro" id="IPR007698">
    <property type="entry name" value="AlaDH/PNT_NAD(H)-bd"/>
</dbReference>
<dbReference type="PANTHER" id="PTHR42795:SF1">
    <property type="entry name" value="ALANINE DEHYDROGENASE"/>
    <property type="match status" value="1"/>
</dbReference>
<evidence type="ECO:0000313" key="9">
    <source>
        <dbReference type="Proteomes" id="UP001629953"/>
    </source>
</evidence>
<reference evidence="8 9" key="1">
    <citation type="journal article" date="2013" name="Int. J. Syst. Evol. Microbiol.">
        <title>Celerinatantimonas yamalensis sp. nov., a cold-adapted diazotrophic bacterium from a cold permafrost brine.</title>
        <authorList>
            <person name="Shcherbakova V."/>
            <person name="Chuvilskaya N."/>
            <person name="Rivkina E."/>
            <person name="Demidov N."/>
            <person name="Uchaeva V."/>
            <person name="Suetin S."/>
            <person name="Suzina N."/>
            <person name="Gilichinsky D."/>
        </authorList>
    </citation>
    <scope>NUCLEOTIDE SEQUENCE [LARGE SCALE GENOMIC DNA]</scope>
    <source>
        <strain evidence="8 9">C7</strain>
    </source>
</reference>
<dbReference type="SMART" id="SM01003">
    <property type="entry name" value="AlaDh_PNT_N"/>
    <property type="match status" value="1"/>
</dbReference>
<organism evidence="8 9">
    <name type="scientific">Celerinatantimonas yamalensis</name>
    <dbReference type="NCBI Taxonomy" id="559956"/>
    <lineage>
        <taxon>Bacteria</taxon>
        <taxon>Pseudomonadati</taxon>
        <taxon>Pseudomonadota</taxon>
        <taxon>Gammaproteobacteria</taxon>
        <taxon>Celerinatantimonadaceae</taxon>
        <taxon>Celerinatantimonas</taxon>
    </lineage>
</organism>
<evidence type="ECO:0000256" key="5">
    <source>
        <dbReference type="PIRNR" id="PIRNR000183"/>
    </source>
</evidence>
<dbReference type="PIRSF" id="PIRSF000183">
    <property type="entry name" value="Alanine_dh"/>
    <property type="match status" value="1"/>
</dbReference>
<dbReference type="SUPFAM" id="SSF51735">
    <property type="entry name" value="NAD(P)-binding Rossmann-fold domains"/>
    <property type="match status" value="1"/>
</dbReference>
<dbReference type="Pfam" id="PF01262">
    <property type="entry name" value="AlaDh_PNT_C"/>
    <property type="match status" value="1"/>
</dbReference>
<dbReference type="PROSITE" id="PS00837">
    <property type="entry name" value="ALADH_PNT_2"/>
    <property type="match status" value="1"/>
</dbReference>
<evidence type="ECO:0000256" key="3">
    <source>
        <dbReference type="ARBA" id="ARBA00023002"/>
    </source>
</evidence>
<keyword evidence="4 5" id="KW-0520">NAD</keyword>
<dbReference type="SMART" id="SM01002">
    <property type="entry name" value="AlaDh_PNT_C"/>
    <property type="match status" value="1"/>
</dbReference>
<evidence type="ECO:0000259" key="6">
    <source>
        <dbReference type="SMART" id="SM01002"/>
    </source>
</evidence>
<feature type="domain" description="Alanine dehydrogenase/pyridine nucleotide transhydrogenase N-terminal" evidence="7">
    <location>
        <begin position="4"/>
        <end position="137"/>
    </location>
</feature>
<dbReference type="SUPFAM" id="SSF52283">
    <property type="entry name" value="Formate/glycerate dehydrogenase catalytic domain-like"/>
    <property type="match status" value="1"/>
</dbReference>
<comment type="catalytic activity">
    <reaction evidence="5">
        <text>L-alanine + NAD(+) + H2O = pyruvate + NH4(+) + NADH + H(+)</text>
        <dbReference type="Rhea" id="RHEA:18405"/>
        <dbReference type="ChEBI" id="CHEBI:15361"/>
        <dbReference type="ChEBI" id="CHEBI:15377"/>
        <dbReference type="ChEBI" id="CHEBI:15378"/>
        <dbReference type="ChEBI" id="CHEBI:28938"/>
        <dbReference type="ChEBI" id="CHEBI:57540"/>
        <dbReference type="ChEBI" id="CHEBI:57945"/>
        <dbReference type="ChEBI" id="CHEBI:57972"/>
        <dbReference type="EC" id="1.4.1.1"/>
    </reaction>
</comment>
<gene>
    <name evidence="8" type="primary">ald</name>
    <name evidence="8" type="ORF">ABUE30_13755</name>
</gene>
<dbReference type="GO" id="GO:0000286">
    <property type="term" value="F:alanine dehydrogenase activity"/>
    <property type="evidence" value="ECO:0007669"/>
    <property type="project" value="UniProtKB-EC"/>
</dbReference>
<proteinExistence type="inferred from homology"/>
<dbReference type="InterPro" id="IPR008141">
    <property type="entry name" value="Ala_DH"/>
</dbReference>
<dbReference type="InterPro" id="IPR008143">
    <property type="entry name" value="Ala_DH/PNT_CS2"/>
</dbReference>
<feature type="domain" description="Alanine dehydrogenase/pyridine nucleotide transhydrogenase NAD(H)-binding" evidence="6">
    <location>
        <begin position="149"/>
        <end position="297"/>
    </location>
</feature>
<evidence type="ECO:0000256" key="2">
    <source>
        <dbReference type="ARBA" id="ARBA00012897"/>
    </source>
</evidence>
<accession>A0ABW9G9B5</accession>
<keyword evidence="9" id="KW-1185">Reference proteome</keyword>
<dbReference type="Gene3D" id="3.40.50.720">
    <property type="entry name" value="NAD(P)-binding Rossmann-like Domain"/>
    <property type="match status" value="2"/>
</dbReference>
<dbReference type="InterPro" id="IPR036291">
    <property type="entry name" value="NAD(P)-bd_dom_sf"/>
</dbReference>
<dbReference type="CDD" id="cd05305">
    <property type="entry name" value="L-AlaDH"/>
    <property type="match status" value="1"/>
</dbReference>
<dbReference type="InterPro" id="IPR007886">
    <property type="entry name" value="AlaDH/PNT_N"/>
</dbReference>
<dbReference type="EC" id="1.4.1.1" evidence="2 5"/>
<dbReference type="PANTHER" id="PTHR42795">
    <property type="entry name" value="ALANINE DEHYDROGENASE"/>
    <property type="match status" value="1"/>
</dbReference>
<dbReference type="EMBL" id="JBEQCT010000007">
    <property type="protein sequence ID" value="MFM2486112.1"/>
    <property type="molecule type" value="Genomic_DNA"/>
</dbReference>
<evidence type="ECO:0000256" key="4">
    <source>
        <dbReference type="ARBA" id="ARBA00023027"/>
    </source>
</evidence>
<dbReference type="Proteomes" id="UP001629953">
    <property type="component" value="Unassembled WGS sequence"/>
</dbReference>
<comment type="caution">
    <text evidence="8">The sequence shown here is derived from an EMBL/GenBank/DDBJ whole genome shotgun (WGS) entry which is preliminary data.</text>
</comment>
<dbReference type="RefSeq" id="WP_408624395.1">
    <property type="nucleotide sequence ID" value="NZ_JBEQCT010000007.1"/>
</dbReference>
<keyword evidence="3 5" id="KW-0560">Oxidoreductase</keyword>
<dbReference type="Pfam" id="PF05222">
    <property type="entry name" value="AlaDh_PNT_N"/>
    <property type="match status" value="1"/>
</dbReference>
<comment type="similarity">
    <text evidence="1 5">Belongs to the AlaDH/PNT family.</text>
</comment>
<name>A0ABW9G9B5_9GAMM</name>
<dbReference type="NCBIfam" id="TIGR00518">
    <property type="entry name" value="alaDH"/>
    <property type="match status" value="1"/>
</dbReference>
<evidence type="ECO:0000259" key="7">
    <source>
        <dbReference type="SMART" id="SM01003"/>
    </source>
</evidence>
<protein>
    <recommendedName>
        <fullName evidence="2 5">Alanine dehydrogenase</fullName>
        <ecNumber evidence="2 5">1.4.1.1</ecNumber>
    </recommendedName>
</protein>
<evidence type="ECO:0000313" key="8">
    <source>
        <dbReference type="EMBL" id="MFM2486112.1"/>
    </source>
</evidence>
<sequence length="370" mass="39715">MRIGVPKETKHQEDRVGLTPQSVGQLVQSGHHLLVEHDAGKASGFTDQNYQQVGALICYDVEEIFSDAQLIIKIKEPQATERAQLHSDQILFTYLHLAADRTQTEELLACGVTCIAYETVTDSQQRLPLLQPMSEIAGRLSIQAGAMSLERLHSGRGVLLSGIAGVPAAKVVIVGGGVVGSNAAMIALGMGAQVYVLDKDIHRLRQLEQHYHGRVQTAYADPHTLKQVLSDADLVIGAVLNPGAKAPKVITRELVGLMQPGAAIVDVAIDQGGCCETSVPTTHQNPTYLMDGIVHYCVTNMPAAVSRTATLALNQASLPYIQQIADLGLAALRNNPGLKDGLNIHQGRITDLRVAESLNIDYVDPLVLLT</sequence>